<accession>A0A2K0W3H8</accession>
<name>A0A2K0W3H8_GIBNY</name>
<keyword evidence="2" id="KW-1185">Reference proteome</keyword>
<gene>
    <name evidence="1" type="ORF">FNYG_09849</name>
</gene>
<evidence type="ECO:0000313" key="2">
    <source>
        <dbReference type="Proteomes" id="UP000236664"/>
    </source>
</evidence>
<dbReference type="STRING" id="42673.A0A2K0W3H8"/>
<dbReference type="AlphaFoldDB" id="A0A2K0W3H8"/>
<evidence type="ECO:0000313" key="1">
    <source>
        <dbReference type="EMBL" id="PNP76833.1"/>
    </source>
</evidence>
<dbReference type="Proteomes" id="UP000236664">
    <property type="component" value="Unassembled WGS sequence"/>
</dbReference>
<sequence>MTSDGQLYNEYNMPDSPDYAHVYSWVLDKLHLGDVPAHYLIPDPSYLPEETLRFFHVDENWTDALIDGALSLANHCGDEPDQDALGGWHVQMPKYGFLLRSAILVQFPDLSVKVRFSEERPKPAGADDSSLPVAQAPILVQKLLYPDTMYYLFDAAPPRPTHMIFTLRLTSSGLWEISTDPTYRPRNPAQGLGSLNFTKDDTNPDAVFNWGQRIINVENYGREFVKKLRDPERMMKDGKYLFEDEFITSAVLARHLNDSILELVIGDLNKLAALRGDSRFQLSTPSNQSALPFCRLFPARASLSKFLGALLSPAQGLPLRGSKPS</sequence>
<protein>
    <submittedName>
        <fullName evidence="1">Uncharacterized protein</fullName>
    </submittedName>
</protein>
<reference evidence="1 2" key="1">
    <citation type="submission" date="2017-06" db="EMBL/GenBank/DDBJ databases">
        <title>Genome of Fusarium nygamai isolate CS10214.</title>
        <authorList>
            <person name="Gardiner D.M."/>
            <person name="Obanor F."/>
            <person name="Kazan K."/>
        </authorList>
    </citation>
    <scope>NUCLEOTIDE SEQUENCE [LARGE SCALE GENOMIC DNA]</scope>
    <source>
        <strain evidence="1 2">CS10214</strain>
    </source>
</reference>
<dbReference type="OrthoDB" id="3029913at2759"/>
<comment type="caution">
    <text evidence="1">The sequence shown here is derived from an EMBL/GenBank/DDBJ whole genome shotgun (WGS) entry which is preliminary data.</text>
</comment>
<dbReference type="EMBL" id="MTQA01000136">
    <property type="protein sequence ID" value="PNP76833.1"/>
    <property type="molecule type" value="Genomic_DNA"/>
</dbReference>
<proteinExistence type="predicted"/>
<organism evidence="1 2">
    <name type="scientific">Gibberella nygamai</name>
    <name type="common">Bean root rot disease fungus</name>
    <name type="synonym">Fusarium nygamai</name>
    <dbReference type="NCBI Taxonomy" id="42673"/>
    <lineage>
        <taxon>Eukaryota</taxon>
        <taxon>Fungi</taxon>
        <taxon>Dikarya</taxon>
        <taxon>Ascomycota</taxon>
        <taxon>Pezizomycotina</taxon>
        <taxon>Sordariomycetes</taxon>
        <taxon>Hypocreomycetidae</taxon>
        <taxon>Hypocreales</taxon>
        <taxon>Nectriaceae</taxon>
        <taxon>Fusarium</taxon>
        <taxon>Fusarium fujikuroi species complex</taxon>
    </lineage>
</organism>